<sequence length="39" mass="4250">MSMDFQQAENLYKIYLDAVAEGVSGGTTPRMSKIGITIL</sequence>
<evidence type="ECO:0000313" key="1">
    <source>
        <dbReference type="EMBL" id="CBI04529.1"/>
    </source>
</evidence>
<dbReference type="EMBL" id="CABP01000070">
    <property type="protein sequence ID" value="CBI04529.1"/>
    <property type="molecule type" value="Genomic_DNA"/>
</dbReference>
<reference evidence="1" key="1">
    <citation type="submission" date="2009-10" db="EMBL/GenBank/DDBJ databases">
        <title>Diversity of trophic interactions inside an arsenic-rich microbial ecosystem.</title>
        <authorList>
            <person name="Bertin P.N."/>
            <person name="Heinrich-Salmeron A."/>
            <person name="Pelletier E."/>
            <person name="Goulhen-Chollet F."/>
            <person name="Arsene-Ploetze F."/>
            <person name="Gallien S."/>
            <person name="Calteau A."/>
            <person name="Vallenet D."/>
            <person name="Casiot C."/>
            <person name="Chane-Woon-Ming B."/>
            <person name="Giloteaux L."/>
            <person name="Barakat M."/>
            <person name="Bonnefoy V."/>
            <person name="Bruneel O."/>
            <person name="Chandler M."/>
            <person name="Cleiss J."/>
            <person name="Duran R."/>
            <person name="Elbaz-Poulichet F."/>
            <person name="Fonknechten N."/>
            <person name="Lauga B."/>
            <person name="Mornico D."/>
            <person name="Ortet P."/>
            <person name="Schaeffer C."/>
            <person name="Siguier P."/>
            <person name="Alexander Thil Smith A."/>
            <person name="Van Dorsselaer A."/>
            <person name="Weissenbach J."/>
            <person name="Medigue C."/>
            <person name="Le Paslier D."/>
        </authorList>
    </citation>
    <scope>NUCLEOTIDE SEQUENCE</scope>
</reference>
<accession>E6QBF3</accession>
<organism evidence="1">
    <name type="scientific">mine drainage metagenome</name>
    <dbReference type="NCBI Taxonomy" id="410659"/>
    <lineage>
        <taxon>unclassified sequences</taxon>
        <taxon>metagenomes</taxon>
        <taxon>ecological metagenomes</taxon>
    </lineage>
</organism>
<protein>
    <submittedName>
        <fullName evidence="1">Uncharacterized protein</fullName>
    </submittedName>
</protein>
<name>E6QBF3_9ZZZZ</name>
<comment type="caution">
    <text evidence="1">The sequence shown here is derived from an EMBL/GenBank/DDBJ whole genome shotgun (WGS) entry which is preliminary data.</text>
</comment>
<proteinExistence type="predicted"/>
<dbReference type="AlphaFoldDB" id="E6QBF3"/>
<gene>
    <name evidence="1" type="ORF">CARN5_1988</name>
</gene>